<dbReference type="InterPro" id="IPR008922">
    <property type="entry name" value="Di-copper_centre_dom_sf"/>
</dbReference>
<dbReference type="PRINTS" id="PR00187">
    <property type="entry name" value="HAEMOCYANIN"/>
</dbReference>
<reference evidence="6 7" key="1">
    <citation type="journal article" date="2023" name="Insect Mol. Biol.">
        <title>Genome sequencing provides insights into the evolution of gene families encoding plant cell wall-degrading enzymes in longhorned beetles.</title>
        <authorList>
            <person name="Shin N.R."/>
            <person name="Okamura Y."/>
            <person name="Kirsch R."/>
            <person name="Pauchet Y."/>
        </authorList>
    </citation>
    <scope>NUCLEOTIDE SEQUENCE [LARGE SCALE GENOMIC DNA]</scope>
    <source>
        <strain evidence="6">EAD_L_NR</strain>
    </source>
</reference>
<dbReference type="GO" id="GO:0005615">
    <property type="term" value="C:extracellular space"/>
    <property type="evidence" value="ECO:0007669"/>
    <property type="project" value="UniProtKB-ARBA"/>
</dbReference>
<dbReference type="PROSITE" id="PS00210">
    <property type="entry name" value="HEMOCYANIN_2"/>
    <property type="match status" value="1"/>
</dbReference>
<dbReference type="InterPro" id="IPR013788">
    <property type="entry name" value="Hemocyanin/hexamerin"/>
</dbReference>
<dbReference type="SUPFAM" id="SSF48056">
    <property type="entry name" value="Di-copper centre-containing domain"/>
    <property type="match status" value="1"/>
</dbReference>
<evidence type="ECO:0000259" key="3">
    <source>
        <dbReference type="Pfam" id="PF00372"/>
    </source>
</evidence>
<dbReference type="InterPro" id="IPR000896">
    <property type="entry name" value="Hemocyanin/hexamerin_mid_dom"/>
</dbReference>
<gene>
    <name evidence="6" type="ORF">NQ315_001689</name>
</gene>
<keyword evidence="1" id="KW-0758">Storage protein</keyword>
<dbReference type="EMBL" id="JANEYG010000005">
    <property type="protein sequence ID" value="KAJ8923135.1"/>
    <property type="molecule type" value="Genomic_DNA"/>
</dbReference>
<evidence type="ECO:0000313" key="7">
    <source>
        <dbReference type="Proteomes" id="UP001159042"/>
    </source>
</evidence>
<dbReference type="InterPro" id="IPR014756">
    <property type="entry name" value="Ig_E-set"/>
</dbReference>
<evidence type="ECO:0000259" key="4">
    <source>
        <dbReference type="Pfam" id="PF03722"/>
    </source>
</evidence>
<dbReference type="InterPro" id="IPR005204">
    <property type="entry name" value="Hemocyanin_N"/>
</dbReference>
<evidence type="ECO:0000313" key="6">
    <source>
        <dbReference type="EMBL" id="KAJ8923135.1"/>
    </source>
</evidence>
<dbReference type="InterPro" id="IPR005203">
    <property type="entry name" value="Hemocyanin_C"/>
</dbReference>
<dbReference type="GO" id="GO:0045735">
    <property type="term" value="F:nutrient reservoir activity"/>
    <property type="evidence" value="ECO:0007669"/>
    <property type="project" value="UniProtKB-KW"/>
</dbReference>
<keyword evidence="2" id="KW-0732">Signal</keyword>
<comment type="caution">
    <text evidence="6">The sequence shown here is derived from an EMBL/GenBank/DDBJ whole genome shotgun (WGS) entry which is preliminary data.</text>
</comment>
<dbReference type="SUPFAM" id="SSF48050">
    <property type="entry name" value="Hemocyanin, N-terminal domain"/>
    <property type="match status" value="1"/>
</dbReference>
<evidence type="ECO:0008006" key="8">
    <source>
        <dbReference type="Google" id="ProtNLM"/>
    </source>
</evidence>
<dbReference type="Gene3D" id="1.20.1370.10">
    <property type="entry name" value="Hemocyanin, N-terminal domain"/>
    <property type="match status" value="1"/>
</dbReference>
<dbReference type="SUPFAM" id="SSF81296">
    <property type="entry name" value="E set domains"/>
    <property type="match status" value="1"/>
</dbReference>
<proteinExistence type="predicted"/>
<dbReference type="InterPro" id="IPR037020">
    <property type="entry name" value="Hemocyanin_C_sf"/>
</dbReference>
<sequence>MKLVFALLVAGLSAVAVHSAAVKEQETNVDQTFLNIQTDVLRLLEHVNQPSFYPDFVEIGNSYNISSNSSNYTNQTAVQNFLQYYNYNSFLPRGAVFSVFYREQLQQAIALFRLFYYAKNYETFYRTAVWARQNLNEGLFLYSYTVAVVHRPDTRNIVLPPIYEIYPYYFFPAEVIQQAYIYNQQHGGHANQEVYTITSNFSGYYLNLPREQSLLSYYLEDIGINSYYYFFNVYYPFWLDSEEFGLQNVNRGEQYYFFYQQLLARYYLERLSNGLGEVPYWDTNVPFETPYYPSLEYANGLDFPSRPAFANLYEYFYNYGQSWTTRGVSGYSRLLVNDYERRISDAVDSGYVFSEQGRVSLYSENGRNILGNLIQANPDSPNYRYYGAVWLYASHLLGYSPQPLNSNQVAPSALEQFETALRDPAFYSLYNRVLIPLQRYFINQGPYNRSDLVFPGVEIRNFSSDRLVTYDDPFYANITNAVFHSSQEHEEHDFNVRVQQNRLNNRPFTYRVTVQSERETRAVIRVFLGPRYDEYGRNINISQNRFNFVLLDYFVYELQSGENVISRNSYDSSLYGQDVTSYRDLYRQVLSGSGSQQSFARSRQNYFRFPQRFLLPRGSVQGTPYQFYVIAYPYQPRESQLNQDFRSYFYPYVGKEQFYDSYSLGYPFDRPIVFDQLFYDVPNSYFYETQVYHRENINAVHQD</sequence>
<evidence type="ECO:0000256" key="2">
    <source>
        <dbReference type="SAM" id="SignalP"/>
    </source>
</evidence>
<dbReference type="Pfam" id="PF00372">
    <property type="entry name" value="Hemocyanin_M"/>
    <property type="match status" value="1"/>
</dbReference>
<dbReference type="Pfam" id="PF03722">
    <property type="entry name" value="Hemocyanin_N"/>
    <property type="match status" value="1"/>
</dbReference>
<feature type="chain" id="PRO_5043440443" description="Hexamerin" evidence="2">
    <location>
        <begin position="20"/>
        <end position="703"/>
    </location>
</feature>
<dbReference type="PANTHER" id="PTHR11511">
    <property type="entry name" value="LARVAL STORAGE PROTEIN/PHENOLOXIDASE"/>
    <property type="match status" value="1"/>
</dbReference>
<feature type="domain" description="Hemocyanin N-terminal" evidence="4">
    <location>
        <begin position="33"/>
        <end position="155"/>
    </location>
</feature>
<dbReference type="Pfam" id="PF03723">
    <property type="entry name" value="Hemocyanin_C"/>
    <property type="match status" value="1"/>
</dbReference>
<name>A0AAV8WAN8_9CUCU</name>
<dbReference type="Gene3D" id="1.10.1280.10">
    <property type="entry name" value="Di-copper center containing domain from catechol oxidase"/>
    <property type="match status" value="1"/>
</dbReference>
<dbReference type="PANTHER" id="PTHR11511:SF5">
    <property type="entry name" value="FAT-BODY PROTEIN 1-RELATED"/>
    <property type="match status" value="1"/>
</dbReference>
<dbReference type="Gene3D" id="2.60.40.1520">
    <property type="entry name" value="Hemocyanin, C-terminal domain"/>
    <property type="match status" value="1"/>
</dbReference>
<evidence type="ECO:0000256" key="1">
    <source>
        <dbReference type="ARBA" id="ARBA00022761"/>
    </source>
</evidence>
<feature type="domain" description="Hemocyanin middle" evidence="3">
    <location>
        <begin position="161"/>
        <end position="434"/>
    </location>
</feature>
<keyword evidence="7" id="KW-1185">Reference proteome</keyword>
<dbReference type="InterPro" id="IPR036697">
    <property type="entry name" value="Hemocyanin_N_sf"/>
</dbReference>
<accession>A0AAV8WAN8</accession>
<feature type="domain" description="Hemocyanin C-terminal" evidence="5">
    <location>
        <begin position="446"/>
        <end position="693"/>
    </location>
</feature>
<dbReference type="AlphaFoldDB" id="A0AAV8WAN8"/>
<dbReference type="Proteomes" id="UP001159042">
    <property type="component" value="Unassembled WGS sequence"/>
</dbReference>
<protein>
    <recommendedName>
        <fullName evidence="8">Hexamerin</fullName>
    </recommendedName>
</protein>
<evidence type="ECO:0000259" key="5">
    <source>
        <dbReference type="Pfam" id="PF03723"/>
    </source>
</evidence>
<organism evidence="6 7">
    <name type="scientific">Exocentrus adspersus</name>
    <dbReference type="NCBI Taxonomy" id="1586481"/>
    <lineage>
        <taxon>Eukaryota</taxon>
        <taxon>Metazoa</taxon>
        <taxon>Ecdysozoa</taxon>
        <taxon>Arthropoda</taxon>
        <taxon>Hexapoda</taxon>
        <taxon>Insecta</taxon>
        <taxon>Pterygota</taxon>
        <taxon>Neoptera</taxon>
        <taxon>Endopterygota</taxon>
        <taxon>Coleoptera</taxon>
        <taxon>Polyphaga</taxon>
        <taxon>Cucujiformia</taxon>
        <taxon>Chrysomeloidea</taxon>
        <taxon>Cerambycidae</taxon>
        <taxon>Lamiinae</taxon>
        <taxon>Acanthocinini</taxon>
        <taxon>Exocentrus</taxon>
    </lineage>
</organism>
<feature type="signal peptide" evidence="2">
    <location>
        <begin position="1"/>
        <end position="19"/>
    </location>
</feature>